<dbReference type="RefSeq" id="XP_016251212.1">
    <property type="nucleotide sequence ID" value="XM_016389310.1"/>
</dbReference>
<reference evidence="7 8" key="1">
    <citation type="submission" date="2015-01" db="EMBL/GenBank/DDBJ databases">
        <title>The Genome Sequence of Cladophialophora immunda CBS83496.</title>
        <authorList>
            <consortium name="The Broad Institute Genomics Platform"/>
            <person name="Cuomo C."/>
            <person name="de Hoog S."/>
            <person name="Gorbushina A."/>
            <person name="Stielow B."/>
            <person name="Teixiera M."/>
            <person name="Abouelleil A."/>
            <person name="Chapman S.B."/>
            <person name="Priest M."/>
            <person name="Young S.K."/>
            <person name="Wortman J."/>
            <person name="Nusbaum C."/>
            <person name="Birren B."/>
        </authorList>
    </citation>
    <scope>NUCLEOTIDE SEQUENCE [LARGE SCALE GENOMIC DNA]</scope>
    <source>
        <strain evidence="7 8">CBS 83496</strain>
    </source>
</reference>
<dbReference type="PANTHER" id="PTHR23502:SF160">
    <property type="entry name" value="MAJOR FACILITATOR SUPERFAMILY (MFS) PROFILE DOMAIN-CONTAINING PROTEIN-RELATED"/>
    <property type="match status" value="1"/>
</dbReference>
<name>A0A0D1ZSI9_9EURO</name>
<evidence type="ECO:0000256" key="2">
    <source>
        <dbReference type="ARBA" id="ARBA00022692"/>
    </source>
</evidence>
<feature type="transmembrane region" description="Helical" evidence="5">
    <location>
        <begin position="371"/>
        <end position="389"/>
    </location>
</feature>
<dbReference type="GeneID" id="27341875"/>
<accession>A0A0D1ZSI9</accession>
<feature type="transmembrane region" description="Helical" evidence="5">
    <location>
        <begin position="329"/>
        <end position="351"/>
    </location>
</feature>
<feature type="transmembrane region" description="Helical" evidence="5">
    <location>
        <begin position="225"/>
        <end position="243"/>
    </location>
</feature>
<comment type="subcellular location">
    <subcellularLocation>
        <location evidence="1">Membrane</location>
        <topology evidence="1">Multi-pass membrane protein</topology>
    </subcellularLocation>
</comment>
<dbReference type="PANTHER" id="PTHR23502">
    <property type="entry name" value="MAJOR FACILITATOR SUPERFAMILY"/>
    <property type="match status" value="1"/>
</dbReference>
<proteinExistence type="predicted"/>
<feature type="domain" description="Major facilitator superfamily (MFS) profile" evidence="6">
    <location>
        <begin position="60"/>
        <end position="529"/>
    </location>
</feature>
<keyword evidence="4 5" id="KW-0472">Membrane</keyword>
<feature type="transmembrane region" description="Helical" evidence="5">
    <location>
        <begin position="194"/>
        <end position="213"/>
    </location>
</feature>
<gene>
    <name evidence="7" type="ORF">PV07_02681</name>
</gene>
<evidence type="ECO:0000256" key="4">
    <source>
        <dbReference type="ARBA" id="ARBA00023136"/>
    </source>
</evidence>
<dbReference type="Proteomes" id="UP000054466">
    <property type="component" value="Unassembled WGS sequence"/>
</dbReference>
<dbReference type="Gene3D" id="1.20.1250.20">
    <property type="entry name" value="MFS general substrate transporter like domains"/>
    <property type="match status" value="1"/>
</dbReference>
<dbReference type="OrthoDB" id="268400at2759"/>
<dbReference type="STRING" id="569365.A0A0D1ZSI9"/>
<dbReference type="AlphaFoldDB" id="A0A0D1ZSI9"/>
<dbReference type="GO" id="GO:0005886">
    <property type="term" value="C:plasma membrane"/>
    <property type="evidence" value="ECO:0007669"/>
    <property type="project" value="TreeGrafter"/>
</dbReference>
<evidence type="ECO:0000256" key="5">
    <source>
        <dbReference type="SAM" id="Phobius"/>
    </source>
</evidence>
<evidence type="ECO:0000313" key="7">
    <source>
        <dbReference type="EMBL" id="KIW30996.1"/>
    </source>
</evidence>
<dbReference type="InterPro" id="IPR036259">
    <property type="entry name" value="MFS_trans_sf"/>
</dbReference>
<evidence type="ECO:0000313" key="8">
    <source>
        <dbReference type="Proteomes" id="UP000054466"/>
    </source>
</evidence>
<dbReference type="PROSITE" id="PS50850">
    <property type="entry name" value="MFS"/>
    <property type="match status" value="1"/>
</dbReference>
<dbReference type="InterPro" id="IPR020846">
    <property type="entry name" value="MFS_dom"/>
</dbReference>
<evidence type="ECO:0000256" key="3">
    <source>
        <dbReference type="ARBA" id="ARBA00022989"/>
    </source>
</evidence>
<dbReference type="InterPro" id="IPR011701">
    <property type="entry name" value="MFS"/>
</dbReference>
<evidence type="ECO:0000256" key="1">
    <source>
        <dbReference type="ARBA" id="ARBA00004141"/>
    </source>
</evidence>
<feature type="transmembrane region" description="Helical" evidence="5">
    <location>
        <begin position="506"/>
        <end position="527"/>
    </location>
</feature>
<dbReference type="VEuPathDB" id="FungiDB:PV07_02681"/>
<keyword evidence="8" id="KW-1185">Reference proteome</keyword>
<feature type="transmembrane region" description="Helical" evidence="5">
    <location>
        <begin position="60"/>
        <end position="83"/>
    </location>
</feature>
<organism evidence="7 8">
    <name type="scientific">Cladophialophora immunda</name>
    <dbReference type="NCBI Taxonomy" id="569365"/>
    <lineage>
        <taxon>Eukaryota</taxon>
        <taxon>Fungi</taxon>
        <taxon>Dikarya</taxon>
        <taxon>Ascomycota</taxon>
        <taxon>Pezizomycotina</taxon>
        <taxon>Eurotiomycetes</taxon>
        <taxon>Chaetothyriomycetidae</taxon>
        <taxon>Chaetothyriales</taxon>
        <taxon>Herpotrichiellaceae</taxon>
        <taxon>Cladophialophora</taxon>
    </lineage>
</organism>
<dbReference type="Pfam" id="PF07690">
    <property type="entry name" value="MFS_1"/>
    <property type="match status" value="1"/>
</dbReference>
<dbReference type="GO" id="GO:0022857">
    <property type="term" value="F:transmembrane transporter activity"/>
    <property type="evidence" value="ECO:0007669"/>
    <property type="project" value="InterPro"/>
</dbReference>
<evidence type="ECO:0000259" key="6">
    <source>
        <dbReference type="PROSITE" id="PS50850"/>
    </source>
</evidence>
<feature type="transmembrane region" description="Helical" evidence="5">
    <location>
        <begin position="409"/>
        <end position="430"/>
    </location>
</feature>
<feature type="transmembrane region" description="Helical" evidence="5">
    <location>
        <begin position="442"/>
        <end position="464"/>
    </location>
</feature>
<keyword evidence="3 5" id="KW-1133">Transmembrane helix</keyword>
<dbReference type="SUPFAM" id="SSF103473">
    <property type="entry name" value="MFS general substrate transporter"/>
    <property type="match status" value="1"/>
</dbReference>
<feature type="transmembrane region" description="Helical" evidence="5">
    <location>
        <begin position="132"/>
        <end position="149"/>
    </location>
</feature>
<dbReference type="EMBL" id="KN847041">
    <property type="protein sequence ID" value="KIW30996.1"/>
    <property type="molecule type" value="Genomic_DNA"/>
</dbReference>
<dbReference type="HOGENOM" id="CLU_008455_13_4_1"/>
<protein>
    <recommendedName>
        <fullName evidence="6">Major facilitator superfamily (MFS) profile domain-containing protein</fullName>
    </recommendedName>
</protein>
<feature type="transmembrane region" description="Helical" evidence="5">
    <location>
        <begin position="476"/>
        <end position="494"/>
    </location>
</feature>
<feature type="transmembrane region" description="Helical" evidence="5">
    <location>
        <begin position="103"/>
        <end position="126"/>
    </location>
</feature>
<keyword evidence="2 5" id="KW-0812">Transmembrane</keyword>
<sequence length="540" mass="59702">MATENPQPDSNSQLKAQVECMELADGTVKLLDEGGHVRNIPVPTDHPDDPLIWSLRSRGLVFLAICIYGITGFGVVQSAPLFFSDMIADYMKETRGEFNPSRIGDLASYPSLCMGLGNFLFVPLSLVFGRRPMLILCAIIMVASVIWAAKSDTFNSHLGARCLQGLTAGVSDCLLPLIVLDTTFLHNRGFWMTLYWSVTAIGSSLMLVIVPFLVHSQHDDWRINYWFWLGWAVLTLILVLTCLRETMFYREPALLNGQIVISDAYGQVHFEAIAGDHQTPNTRTEYTEKKHPDPYIKQMLPIRYKHRGSKMGTFIRAYVDMAICFTHPAIFWTLLLNSVLFSGLVILSLTYEALLVGPPWSFSPQAVGTSQIGSVIGAAVAFLVVGMLVEHSAERLTRRNGGIREPEHLLPSFAVPVILGFLGLCIYGVVGGSPFKYSWVGIHAAFALYFFCFIAISAISSVWVAELVPKRAGPAIVLICGGRNAASFGISHAFPSWIQALGLQNAHISLGGIFIGIAIFGIPLYFVDRRIRKLWSSYFQ</sequence>